<evidence type="ECO:0000313" key="22">
    <source>
        <dbReference type="EnsemblMetazoa" id="PHUM461700-PA"/>
    </source>
</evidence>
<keyword evidence="10 16" id="KW-0472">Membrane</keyword>
<dbReference type="InterPro" id="IPR048072">
    <property type="entry name" value="7tmB2_latrophilin-like"/>
</dbReference>
<dbReference type="InterPro" id="IPR043159">
    <property type="entry name" value="Lectin_gal-bd_sf"/>
</dbReference>
<keyword evidence="13" id="KW-0325">Glycoprotein</keyword>
<dbReference type="InterPro" id="IPR046338">
    <property type="entry name" value="GAIN_dom_sf"/>
</dbReference>
<feature type="compositionally biased region" description="Basic residues" evidence="15">
    <location>
        <begin position="999"/>
        <end position="1016"/>
    </location>
</feature>
<feature type="transmembrane region" description="Helical" evidence="16">
    <location>
        <begin position="701"/>
        <end position="719"/>
    </location>
</feature>
<feature type="domain" description="SUEL-type lectin" evidence="19">
    <location>
        <begin position="26"/>
        <end position="115"/>
    </location>
</feature>
<dbReference type="PROSITE" id="PS50228">
    <property type="entry name" value="SUEL_LECTIN"/>
    <property type="match status" value="1"/>
</dbReference>
<dbReference type="Pfam" id="PF16489">
    <property type="entry name" value="GAIN"/>
    <property type="match status" value="1"/>
</dbReference>
<dbReference type="STRING" id="121224.E0VVC5"/>
<evidence type="ECO:0000256" key="9">
    <source>
        <dbReference type="ARBA" id="ARBA00023040"/>
    </source>
</evidence>
<dbReference type="OrthoDB" id="1100386at2759"/>
<evidence type="ECO:0000256" key="14">
    <source>
        <dbReference type="ARBA" id="ARBA00023224"/>
    </source>
</evidence>
<protein>
    <submittedName>
        <fullName evidence="21">Class B secretin-like G-protein coupled receptor GPRcir1, putative</fullName>
    </submittedName>
</protein>
<feature type="domain" description="G-protein coupled receptors family 2 profile 1" evidence="18">
    <location>
        <begin position="293"/>
        <end position="352"/>
    </location>
</feature>
<feature type="region of interest" description="Disordered" evidence="15">
    <location>
        <begin position="270"/>
        <end position="291"/>
    </location>
</feature>
<feature type="transmembrane region" description="Helical" evidence="16">
    <location>
        <begin position="856"/>
        <end position="879"/>
    </location>
</feature>
<comment type="subcellular location">
    <subcellularLocation>
        <location evidence="1">Cell membrane</location>
        <topology evidence="1">Multi-pass membrane protein</topology>
    </subcellularLocation>
</comment>
<evidence type="ECO:0000256" key="8">
    <source>
        <dbReference type="ARBA" id="ARBA00022989"/>
    </source>
</evidence>
<proteinExistence type="inferred from homology"/>
<keyword evidence="11" id="KW-1015">Disulfide bond</keyword>
<feature type="compositionally biased region" description="Low complexity" evidence="15">
    <location>
        <begin position="199"/>
        <end position="209"/>
    </location>
</feature>
<keyword evidence="5 16" id="KW-0812">Transmembrane</keyword>
<dbReference type="InParanoid" id="E0VVC5"/>
<dbReference type="VEuPathDB" id="VectorBase:PHUM461700"/>
<dbReference type="FunFam" id="2.60.120.740:FF:000001">
    <property type="entry name" value="Adhesion G protein-coupled receptor L2"/>
    <property type="match status" value="1"/>
</dbReference>
<evidence type="ECO:0000256" key="12">
    <source>
        <dbReference type="ARBA" id="ARBA00023170"/>
    </source>
</evidence>
<dbReference type="EMBL" id="AAZO01005621">
    <property type="status" value="NOT_ANNOTATED_CDS"/>
    <property type="molecule type" value="Genomic_DNA"/>
</dbReference>
<reference evidence="22" key="3">
    <citation type="submission" date="2020-05" db="UniProtKB">
        <authorList>
            <consortium name="EnsemblMetazoa"/>
        </authorList>
    </citation>
    <scope>IDENTIFICATION</scope>
    <source>
        <strain evidence="22">USDA</strain>
    </source>
</reference>
<evidence type="ECO:0000259" key="18">
    <source>
        <dbReference type="PROSITE" id="PS50227"/>
    </source>
</evidence>
<keyword evidence="4" id="KW-0597">Phosphoprotein</keyword>
<feature type="transmembrane region" description="Helical" evidence="16">
    <location>
        <begin position="725"/>
        <end position="747"/>
    </location>
</feature>
<reference evidence="21" key="2">
    <citation type="submission" date="2007-04" db="EMBL/GenBank/DDBJ databases">
        <title>The genome of the human body louse.</title>
        <authorList>
            <consortium name="The Human Body Louse Genome Consortium"/>
            <person name="Kirkness E."/>
            <person name="Walenz B."/>
            <person name="Hass B."/>
            <person name="Bruggner R."/>
            <person name="Strausberg R."/>
        </authorList>
    </citation>
    <scope>NUCLEOTIDE SEQUENCE</scope>
    <source>
        <strain evidence="21">USDA</strain>
    </source>
</reference>
<evidence type="ECO:0000256" key="13">
    <source>
        <dbReference type="ARBA" id="ARBA00023180"/>
    </source>
</evidence>
<dbReference type="GO" id="GO:0007166">
    <property type="term" value="P:cell surface receptor signaling pathway"/>
    <property type="evidence" value="ECO:0007669"/>
    <property type="project" value="InterPro"/>
</dbReference>
<feature type="region of interest" description="Disordered" evidence="15">
    <location>
        <begin position="171"/>
        <end position="253"/>
    </location>
</feature>
<feature type="transmembrane region" description="Helical" evidence="16">
    <location>
        <begin position="885"/>
        <end position="908"/>
    </location>
</feature>
<dbReference type="PROSITE" id="PS50221">
    <property type="entry name" value="GAIN_B"/>
    <property type="match status" value="1"/>
</dbReference>
<dbReference type="GeneID" id="8238436"/>
<dbReference type="Gene3D" id="4.10.1240.10">
    <property type="entry name" value="GPCR, family 2, extracellular hormone receptor domain"/>
    <property type="match status" value="1"/>
</dbReference>
<evidence type="ECO:0000256" key="7">
    <source>
        <dbReference type="ARBA" id="ARBA00022734"/>
    </source>
</evidence>
<gene>
    <name evidence="22" type="primary">8238436</name>
    <name evidence="21" type="ORF">Phum_PHUM461700</name>
</gene>
<dbReference type="Proteomes" id="UP000009046">
    <property type="component" value="Unassembled WGS sequence"/>
</dbReference>
<keyword evidence="3" id="KW-1003">Cell membrane</keyword>
<dbReference type="InterPro" id="IPR017981">
    <property type="entry name" value="GPCR_2-like_7TM"/>
</dbReference>
<evidence type="ECO:0000256" key="16">
    <source>
        <dbReference type="SAM" id="Phobius"/>
    </source>
</evidence>
<evidence type="ECO:0000259" key="19">
    <source>
        <dbReference type="PROSITE" id="PS50228"/>
    </source>
</evidence>
<dbReference type="Pfam" id="PF00002">
    <property type="entry name" value="7tm_2"/>
    <property type="match status" value="1"/>
</dbReference>
<keyword evidence="6" id="KW-0732">Signal</keyword>
<dbReference type="eggNOG" id="KOG4729">
    <property type="taxonomic scope" value="Eukaryota"/>
</dbReference>
<dbReference type="PANTHER" id="PTHR12011:SF347">
    <property type="entry name" value="FI21270P1-RELATED"/>
    <property type="match status" value="1"/>
</dbReference>
<dbReference type="GO" id="GO:0004930">
    <property type="term" value="F:G protein-coupled receptor activity"/>
    <property type="evidence" value="ECO:0007669"/>
    <property type="project" value="UniProtKB-KW"/>
</dbReference>
<comment type="similarity">
    <text evidence="2">Belongs to the G-protein coupled receptor 2 family. LN-TM7 subfamily.</text>
</comment>
<dbReference type="FunFam" id="1.20.1070.10:FF:000200">
    <property type="entry name" value="Adhesion G protein-coupled receptor L3"/>
    <property type="match status" value="1"/>
</dbReference>
<dbReference type="EMBL" id="DS235809">
    <property type="protein sequence ID" value="EEB17331.1"/>
    <property type="molecule type" value="Genomic_DNA"/>
</dbReference>
<dbReference type="PROSITE" id="PS50261">
    <property type="entry name" value="G_PROTEIN_RECEP_F2_4"/>
    <property type="match status" value="1"/>
</dbReference>
<name>E0VVC5_PEDHC</name>
<dbReference type="FunFam" id="1.25.40.610:FF:000006">
    <property type="entry name" value="latrophilin Cirl isoform X2"/>
    <property type="match status" value="1"/>
</dbReference>
<evidence type="ECO:0000256" key="4">
    <source>
        <dbReference type="ARBA" id="ARBA00022553"/>
    </source>
</evidence>
<dbReference type="Pfam" id="PF02140">
    <property type="entry name" value="SUEL_Lectin"/>
    <property type="match status" value="1"/>
</dbReference>
<feature type="compositionally biased region" description="Pro residues" evidence="15">
    <location>
        <begin position="185"/>
        <end position="198"/>
    </location>
</feature>
<keyword evidence="23" id="KW-1185">Reference proteome</keyword>
<dbReference type="InterPro" id="IPR000922">
    <property type="entry name" value="Lectin_gal-bd_dom"/>
</dbReference>
<feature type="transmembrane region" description="Helical" evidence="16">
    <location>
        <begin position="768"/>
        <end position="788"/>
    </location>
</feature>
<dbReference type="AlphaFoldDB" id="E0VVC5"/>
<organism>
    <name type="scientific">Pediculus humanus subsp. corporis</name>
    <name type="common">Body louse</name>
    <dbReference type="NCBI Taxonomy" id="121224"/>
    <lineage>
        <taxon>Eukaryota</taxon>
        <taxon>Metazoa</taxon>
        <taxon>Ecdysozoa</taxon>
        <taxon>Arthropoda</taxon>
        <taxon>Hexapoda</taxon>
        <taxon>Insecta</taxon>
        <taxon>Pterygota</taxon>
        <taxon>Neoptera</taxon>
        <taxon>Paraneoptera</taxon>
        <taxon>Psocodea</taxon>
        <taxon>Troctomorpha</taxon>
        <taxon>Phthiraptera</taxon>
        <taxon>Anoplura</taxon>
        <taxon>Pediculidae</taxon>
        <taxon>Pediculus</taxon>
    </lineage>
</organism>
<dbReference type="InterPro" id="IPR000832">
    <property type="entry name" value="GPCR_2_secretin-like"/>
</dbReference>
<evidence type="ECO:0000259" key="20">
    <source>
        <dbReference type="PROSITE" id="PS50261"/>
    </source>
</evidence>
<dbReference type="InterPro" id="IPR057244">
    <property type="entry name" value="GAIN_B"/>
</dbReference>
<dbReference type="PROSITE" id="PS00650">
    <property type="entry name" value="G_PROTEIN_RECEP_F2_2"/>
    <property type="match status" value="1"/>
</dbReference>
<keyword evidence="7" id="KW-0430">Lectin</keyword>
<evidence type="ECO:0000313" key="21">
    <source>
        <dbReference type="EMBL" id="EEB17331.1"/>
    </source>
</evidence>
<reference evidence="21" key="1">
    <citation type="submission" date="2007-04" db="EMBL/GenBank/DDBJ databases">
        <title>Annotation of Pediculus humanus corporis strain USDA.</title>
        <authorList>
            <person name="Kirkness E."/>
            <person name="Hannick L."/>
            <person name="Hass B."/>
            <person name="Bruggner R."/>
            <person name="Lawson D."/>
            <person name="Bidwell S."/>
            <person name="Joardar V."/>
            <person name="Caler E."/>
            <person name="Walenz B."/>
            <person name="Inman J."/>
            <person name="Schobel S."/>
            <person name="Galinsky K."/>
            <person name="Amedeo P."/>
            <person name="Strausberg R."/>
        </authorList>
    </citation>
    <scope>NUCLEOTIDE SEQUENCE</scope>
    <source>
        <strain evidence="21">USDA</strain>
    </source>
</reference>
<evidence type="ECO:0000259" key="17">
    <source>
        <dbReference type="PROSITE" id="PS50221"/>
    </source>
</evidence>
<dbReference type="InterPro" id="IPR017983">
    <property type="entry name" value="GPCR_2_secretin-like_CS"/>
</dbReference>
<sequence length="1025" mass="113743">MGKIERKLFERKNENNHPPRYDTAYACEGKVLKIECREGELIQLIRANYGRFSITICNDHGNTEWSVNCMSPKSFRVLHSKCTQQQNCSIPANTNLFGDPCAGTLKYLEAHYRCIPAATTTTTTRPSPPWLMASQPNVWSTAKLPTLRPPSHPPYNRGSVVPPVVEVATERTTSTVAVSKAAVPREPPSTKPPPPSAPLEPSVDNSSSGNGSGGNVGATPNATTTTTTTTPIISSSSSPVSSSSSSSSSSWMTTVKPVKIPGSYPEYSEFNPSSTSSWVPESGGGGGGDTSHFCPPTISRNLEWNWTRVGDVNVQPCPGGAAGLARWRCIHLTNSAKWLGDSPDLSQCRSVWLTSLDSRIEENDSIINIANDMSQVTSSKTLYGGDMMTTTSIVKKITERISKNIQTFPDPQQREAIVTELLQSVVKTTSNLLDSSQDASWKDLSHREQMRVATSLLVGLEENAFLLADTVIREKTVVQAVKNILLSVRVMDVSNVQETERFPGSQALQQRPNYTDWLEVPKNAMLDNSEGGFVRLIFVAFERLNDLLQPSDSGLGNMGENGDSKKNSTRIVNTKVISASLGKGRHIQFTEYVRLGMKHLRTENVSNPSCVFWDYTTSAWSEEGCEIESTNETHTICRCNHLTNFAVLMDVHSTHLPPTHQMALQLITYIGCIISIVCLLLSVITFQLFRSLRSDRTTIHKNLCICLLLAEILFLLGINQTDKPILCGVVAGLLHFVFLCAFAWMFLEGFQLYIMLIEVFEVEKSRIRWYYMFAYGAPLIIVCVSCVVDPLSYGTERYCWLRADNFFIFSFVGPVIAVILANLVFLSMAIYMMCRHSSSSVSLKSKEHSRLASARTWLRGAIVLVFLLGLTWTFGLLYLNEETVIMAYVFTVLNSLQGLFIFLFHCLYNEKVRKVRKEYRKWNSWLPKCVKCKKYQQNSSGTMNKERRSSAYGTSSHGPSAGTNSHTTHSSSGIMGDGMMSLPNGNSSVGTEILGASPHRYHHPHHHSPPTHHQGIRLKSLSPYR</sequence>
<dbReference type="FunCoup" id="E0VVC5">
    <property type="interactions" value="486"/>
</dbReference>
<dbReference type="CDD" id="cd15440">
    <property type="entry name" value="7tmB2_latrophilin-like_invertebrate"/>
    <property type="match status" value="1"/>
</dbReference>
<feature type="domain" description="G-protein coupled receptors family 2 profile 2" evidence="20">
    <location>
        <begin position="664"/>
        <end position="909"/>
    </location>
</feature>
<feature type="domain" description="GAIN-B" evidence="17">
    <location>
        <begin position="475"/>
        <end position="655"/>
    </location>
</feature>
<dbReference type="MEROPS" id="P02.013"/>
<dbReference type="Pfam" id="PF01825">
    <property type="entry name" value="GPS"/>
    <property type="match status" value="1"/>
</dbReference>
<evidence type="ECO:0000256" key="6">
    <source>
        <dbReference type="ARBA" id="ARBA00022729"/>
    </source>
</evidence>
<keyword evidence="8 16" id="KW-1133">Transmembrane helix</keyword>
<dbReference type="Gene3D" id="1.20.1070.10">
    <property type="entry name" value="Rhodopsin 7-helix transmembrane proteins"/>
    <property type="match status" value="1"/>
</dbReference>
<evidence type="ECO:0000256" key="10">
    <source>
        <dbReference type="ARBA" id="ARBA00023136"/>
    </source>
</evidence>
<evidence type="ECO:0000256" key="1">
    <source>
        <dbReference type="ARBA" id="ARBA00004651"/>
    </source>
</evidence>
<dbReference type="EnsemblMetazoa" id="PHUM461700-RA">
    <property type="protein sequence ID" value="PHUM461700-PA"/>
    <property type="gene ID" value="PHUM461700"/>
</dbReference>
<evidence type="ECO:0000256" key="11">
    <source>
        <dbReference type="ARBA" id="ARBA00023157"/>
    </source>
</evidence>
<dbReference type="CDD" id="cd22830">
    <property type="entry name" value="Gal_Rha_Lectin_dCirl"/>
    <property type="match status" value="1"/>
</dbReference>
<accession>E0VVC5</accession>
<dbReference type="Gene3D" id="2.60.120.740">
    <property type="match status" value="1"/>
</dbReference>
<dbReference type="SUPFAM" id="SSF81321">
    <property type="entry name" value="Family A G protein-coupled receptor-like"/>
    <property type="match status" value="1"/>
</dbReference>
<dbReference type="InterPro" id="IPR000203">
    <property type="entry name" value="GPS"/>
</dbReference>
<dbReference type="GO" id="GO:0005886">
    <property type="term" value="C:plasma membrane"/>
    <property type="evidence" value="ECO:0007669"/>
    <property type="project" value="UniProtKB-SubCell"/>
</dbReference>
<evidence type="ECO:0000256" key="15">
    <source>
        <dbReference type="SAM" id="MobiDB-lite"/>
    </source>
</evidence>
<dbReference type="OMA" id="NWQNTKA"/>
<dbReference type="InterPro" id="IPR001879">
    <property type="entry name" value="GPCR_2_extracellular_dom"/>
</dbReference>
<keyword evidence="9" id="KW-0297">G-protein coupled receptor</keyword>
<feature type="compositionally biased region" description="Polar residues" evidence="15">
    <location>
        <begin position="270"/>
        <end position="279"/>
    </location>
</feature>
<evidence type="ECO:0000256" key="5">
    <source>
        <dbReference type="ARBA" id="ARBA00022692"/>
    </source>
</evidence>
<feature type="compositionally biased region" description="Low complexity" evidence="15">
    <location>
        <begin position="965"/>
        <end position="981"/>
    </location>
</feature>
<dbReference type="KEGG" id="phu:Phum_PHUM461700"/>
<dbReference type="Gene3D" id="2.60.220.50">
    <property type="match status" value="1"/>
</dbReference>
<dbReference type="InterPro" id="IPR032471">
    <property type="entry name" value="AGRL2-4_GAIN_subdom_A"/>
</dbReference>
<feature type="transmembrane region" description="Helical" evidence="16">
    <location>
        <begin position="808"/>
        <end position="835"/>
    </location>
</feature>
<dbReference type="PRINTS" id="PR00249">
    <property type="entry name" value="GPCRSECRETIN"/>
</dbReference>
<keyword evidence="14" id="KW-0807">Transducer</keyword>
<dbReference type="Gene3D" id="1.25.40.610">
    <property type="match status" value="1"/>
</dbReference>
<dbReference type="PROSITE" id="PS50227">
    <property type="entry name" value="G_PROTEIN_RECEP_F2_3"/>
    <property type="match status" value="1"/>
</dbReference>
<feature type="region of interest" description="Disordered" evidence="15">
    <location>
        <begin position="937"/>
        <end position="1025"/>
    </location>
</feature>
<dbReference type="HOGENOM" id="CLU_003272_0_0_1"/>
<feature type="compositionally biased region" description="Low complexity" evidence="15">
    <location>
        <begin position="223"/>
        <end position="250"/>
    </location>
</feature>
<evidence type="ECO:0000256" key="2">
    <source>
        <dbReference type="ARBA" id="ARBA00010933"/>
    </source>
</evidence>
<keyword evidence="12 21" id="KW-0675">Receptor</keyword>
<dbReference type="RefSeq" id="XP_002430069.1">
    <property type="nucleotide sequence ID" value="XM_002430024.1"/>
</dbReference>
<dbReference type="PANTHER" id="PTHR12011">
    <property type="entry name" value="ADHESION G-PROTEIN COUPLED RECEPTOR"/>
    <property type="match status" value="1"/>
</dbReference>
<dbReference type="InterPro" id="IPR036445">
    <property type="entry name" value="GPCR_2_extracell_dom_sf"/>
</dbReference>
<dbReference type="GO" id="GO:0030246">
    <property type="term" value="F:carbohydrate binding"/>
    <property type="evidence" value="ECO:0007669"/>
    <property type="project" value="UniProtKB-KW"/>
</dbReference>
<evidence type="ECO:0000256" key="3">
    <source>
        <dbReference type="ARBA" id="ARBA00022475"/>
    </source>
</evidence>
<feature type="compositionally biased region" description="Polar residues" evidence="15">
    <location>
        <begin position="951"/>
        <end position="964"/>
    </location>
</feature>
<dbReference type="eggNOG" id="KOG4193">
    <property type="taxonomic scope" value="Eukaryota"/>
</dbReference>
<dbReference type="CTD" id="8238436"/>
<feature type="transmembrane region" description="Helical" evidence="16">
    <location>
        <begin position="666"/>
        <end position="689"/>
    </location>
</feature>
<dbReference type="SMART" id="SM00303">
    <property type="entry name" value="GPS"/>
    <property type="match status" value="1"/>
</dbReference>
<evidence type="ECO:0000313" key="23">
    <source>
        <dbReference type="Proteomes" id="UP000009046"/>
    </source>
</evidence>